<evidence type="ECO:0000259" key="2">
    <source>
        <dbReference type="Pfam" id="PF02120"/>
    </source>
</evidence>
<dbReference type="InterPro" id="IPR038610">
    <property type="entry name" value="FliK-like_C_sf"/>
</dbReference>
<dbReference type="AlphaFoldDB" id="A0A266QDK0"/>
<sequence length="262" mass="28010">MNTQVASITGDKSREPSMPANPTLALWANRAATEPLPANQPQGFAATHGVSEAALQSIQQSTQQPLQQGTDTSLVDSTALASSTTDSLSPVADRASSTLSNSIINLGDKTLQDSSLQAAAKGLTPEAKWGEQLLHTLRDQVQVQIQQRIQNATIRLDPPELGSLEIFLSHEAGRLTVHINASQADVARLLQHTSDRLRQELAGGQFTQVNVQTNSEGQSGQQHSRHSAQGLMAEEMIQVNGQLRVDDTRAQGSQASDVLITV</sequence>
<gene>
    <name evidence="3" type="ORF">CBP51_02165</name>
</gene>
<dbReference type="InterPro" id="IPR052563">
    <property type="entry name" value="FliK"/>
</dbReference>
<feature type="region of interest" description="Disordered" evidence="1">
    <location>
        <begin position="58"/>
        <end position="93"/>
    </location>
</feature>
<name>A0A266QDK0_9GAMM</name>
<evidence type="ECO:0000256" key="1">
    <source>
        <dbReference type="SAM" id="MobiDB-lite"/>
    </source>
</evidence>
<dbReference type="PANTHER" id="PTHR37533:SF2">
    <property type="entry name" value="FLAGELLAR HOOK-LENGTH CONTROL PROTEIN"/>
    <property type="match status" value="1"/>
</dbReference>
<protein>
    <recommendedName>
        <fullName evidence="2">Flagellar hook-length control protein-like C-terminal domain-containing protein</fullName>
    </recommendedName>
</protein>
<accession>A0A266QDK0</accession>
<dbReference type="InterPro" id="IPR021136">
    <property type="entry name" value="Flagellar_hook_control-like_C"/>
</dbReference>
<feature type="region of interest" description="Disordered" evidence="1">
    <location>
        <begin position="1"/>
        <end position="21"/>
    </location>
</feature>
<dbReference type="CDD" id="cd17470">
    <property type="entry name" value="T3SS_Flik_C"/>
    <property type="match status" value="1"/>
</dbReference>
<reference evidence="4" key="1">
    <citation type="submission" date="2017-05" db="EMBL/GenBank/DDBJ databases">
        <authorList>
            <person name="Barney B.M."/>
        </authorList>
    </citation>
    <scope>NUCLEOTIDE SEQUENCE [LARGE SCALE GENOMIC DNA]</scope>
    <source>
        <strain evidence="4">PSBB022</strain>
    </source>
</reference>
<dbReference type="PANTHER" id="PTHR37533">
    <property type="entry name" value="FLAGELLAR HOOK-LENGTH CONTROL PROTEIN"/>
    <property type="match status" value="1"/>
</dbReference>
<dbReference type="Proteomes" id="UP000216101">
    <property type="component" value="Unassembled WGS sequence"/>
</dbReference>
<evidence type="ECO:0000313" key="3">
    <source>
        <dbReference type="EMBL" id="OZY87905.1"/>
    </source>
</evidence>
<organism evidence="3 4">
    <name type="scientific">Cellvibrio mixtus</name>
    <dbReference type="NCBI Taxonomy" id="39650"/>
    <lineage>
        <taxon>Bacteria</taxon>
        <taxon>Pseudomonadati</taxon>
        <taxon>Pseudomonadota</taxon>
        <taxon>Gammaproteobacteria</taxon>
        <taxon>Cellvibrionales</taxon>
        <taxon>Cellvibrionaceae</taxon>
        <taxon>Cellvibrio</taxon>
    </lineage>
</organism>
<feature type="domain" description="Flagellar hook-length control protein-like C-terminal" evidence="2">
    <location>
        <begin position="139"/>
        <end position="221"/>
    </location>
</feature>
<dbReference type="Pfam" id="PF02120">
    <property type="entry name" value="Flg_hook"/>
    <property type="match status" value="1"/>
</dbReference>
<evidence type="ECO:0000313" key="4">
    <source>
        <dbReference type="Proteomes" id="UP000216101"/>
    </source>
</evidence>
<feature type="compositionally biased region" description="Low complexity" evidence="1">
    <location>
        <begin position="58"/>
        <end position="89"/>
    </location>
</feature>
<proteinExistence type="predicted"/>
<comment type="caution">
    <text evidence="3">The sequence shown here is derived from an EMBL/GenBank/DDBJ whole genome shotgun (WGS) entry which is preliminary data.</text>
</comment>
<dbReference type="EMBL" id="NHNI01000001">
    <property type="protein sequence ID" value="OZY87905.1"/>
    <property type="molecule type" value="Genomic_DNA"/>
</dbReference>
<keyword evidence="4" id="KW-1185">Reference proteome</keyword>
<dbReference type="Gene3D" id="3.30.750.140">
    <property type="match status" value="1"/>
</dbReference>